<reference evidence="2 3" key="1">
    <citation type="submission" date="2019-07" db="EMBL/GenBank/DDBJ databases">
        <title>Whole genome shotgun sequence of Myxococcus fulvus NBRC 100333.</title>
        <authorList>
            <person name="Hosoyama A."/>
            <person name="Uohara A."/>
            <person name="Ohji S."/>
            <person name="Ichikawa N."/>
        </authorList>
    </citation>
    <scope>NUCLEOTIDE SEQUENCE [LARGE SCALE GENOMIC DNA]</scope>
    <source>
        <strain evidence="2 3">NBRC 100333</strain>
    </source>
</reference>
<name>A0A511T030_MYXFU</name>
<organism evidence="2 3">
    <name type="scientific">Myxococcus fulvus</name>
    <dbReference type="NCBI Taxonomy" id="33"/>
    <lineage>
        <taxon>Bacteria</taxon>
        <taxon>Pseudomonadati</taxon>
        <taxon>Myxococcota</taxon>
        <taxon>Myxococcia</taxon>
        <taxon>Myxococcales</taxon>
        <taxon>Cystobacterineae</taxon>
        <taxon>Myxococcaceae</taxon>
        <taxon>Myxococcus</taxon>
    </lineage>
</organism>
<proteinExistence type="predicted"/>
<dbReference type="EMBL" id="BJXR01000025">
    <property type="protein sequence ID" value="GEN07495.1"/>
    <property type="molecule type" value="Genomic_DNA"/>
</dbReference>
<evidence type="ECO:0000313" key="2">
    <source>
        <dbReference type="EMBL" id="GEN07495.1"/>
    </source>
</evidence>
<keyword evidence="1" id="KW-0812">Transmembrane</keyword>
<accession>A0A511T030</accession>
<sequence length="161" mass="17432">MAASSDSDVGCLIGLGITLGILYFAGVGVYRTYQDHKPKPVAAPAPAPPDLSPLEKCLKGDLPSQMQPSDVRLLRAARTAFGVEIAALNEEQLVQAEVLAEQLEQADARLSTALPVVQGHWEQRQEKVRLLRQVLEATCRSALRRAKYPVYEPAAAAQADE</sequence>
<evidence type="ECO:0000256" key="1">
    <source>
        <dbReference type="SAM" id="Phobius"/>
    </source>
</evidence>
<dbReference type="AlphaFoldDB" id="A0A511T030"/>
<gene>
    <name evidence="2" type="ORF">MFU01_25320</name>
</gene>
<feature type="transmembrane region" description="Helical" evidence="1">
    <location>
        <begin position="12"/>
        <end position="30"/>
    </location>
</feature>
<dbReference type="Proteomes" id="UP000321514">
    <property type="component" value="Unassembled WGS sequence"/>
</dbReference>
<protein>
    <submittedName>
        <fullName evidence="2">Uncharacterized protein</fullName>
    </submittedName>
</protein>
<keyword evidence="1" id="KW-1133">Transmembrane helix</keyword>
<comment type="caution">
    <text evidence="2">The sequence shown here is derived from an EMBL/GenBank/DDBJ whole genome shotgun (WGS) entry which is preliminary data.</text>
</comment>
<keyword evidence="1" id="KW-0472">Membrane</keyword>
<evidence type="ECO:0000313" key="3">
    <source>
        <dbReference type="Proteomes" id="UP000321514"/>
    </source>
</evidence>